<sequence length="55" mass="5986">MRHPAKGGGDAVQFTSSQEMLASTMEGRPVVQGITWGIDSDGNHLLFKMKLINVQ</sequence>
<reference evidence="1" key="1">
    <citation type="journal article" date="2019" name="bioRxiv">
        <title>The Genome of the Zebra Mussel, Dreissena polymorpha: A Resource for Invasive Species Research.</title>
        <authorList>
            <person name="McCartney M.A."/>
            <person name="Auch B."/>
            <person name="Kono T."/>
            <person name="Mallez S."/>
            <person name="Zhang Y."/>
            <person name="Obille A."/>
            <person name="Becker A."/>
            <person name="Abrahante J.E."/>
            <person name="Garbe J."/>
            <person name="Badalamenti J.P."/>
            <person name="Herman A."/>
            <person name="Mangelson H."/>
            <person name="Liachko I."/>
            <person name="Sullivan S."/>
            <person name="Sone E.D."/>
            <person name="Koren S."/>
            <person name="Silverstein K.A.T."/>
            <person name="Beckman K.B."/>
            <person name="Gohl D.M."/>
        </authorList>
    </citation>
    <scope>NUCLEOTIDE SEQUENCE</scope>
    <source>
        <strain evidence="1">Duluth1</strain>
        <tissue evidence="1">Whole animal</tissue>
    </source>
</reference>
<gene>
    <name evidence="1" type="ORF">DPMN_184296</name>
</gene>
<keyword evidence="2" id="KW-1185">Reference proteome</keyword>
<organism evidence="1 2">
    <name type="scientific">Dreissena polymorpha</name>
    <name type="common">Zebra mussel</name>
    <name type="synonym">Mytilus polymorpha</name>
    <dbReference type="NCBI Taxonomy" id="45954"/>
    <lineage>
        <taxon>Eukaryota</taxon>
        <taxon>Metazoa</taxon>
        <taxon>Spiralia</taxon>
        <taxon>Lophotrochozoa</taxon>
        <taxon>Mollusca</taxon>
        <taxon>Bivalvia</taxon>
        <taxon>Autobranchia</taxon>
        <taxon>Heteroconchia</taxon>
        <taxon>Euheterodonta</taxon>
        <taxon>Imparidentia</taxon>
        <taxon>Neoheterodontei</taxon>
        <taxon>Myida</taxon>
        <taxon>Dreissenoidea</taxon>
        <taxon>Dreissenidae</taxon>
        <taxon>Dreissena</taxon>
    </lineage>
</organism>
<evidence type="ECO:0000313" key="1">
    <source>
        <dbReference type="EMBL" id="KAH3749783.1"/>
    </source>
</evidence>
<dbReference type="AlphaFoldDB" id="A0A9D4I784"/>
<reference evidence="1" key="2">
    <citation type="submission" date="2020-11" db="EMBL/GenBank/DDBJ databases">
        <authorList>
            <person name="McCartney M.A."/>
            <person name="Auch B."/>
            <person name="Kono T."/>
            <person name="Mallez S."/>
            <person name="Becker A."/>
            <person name="Gohl D.M."/>
            <person name="Silverstein K.A.T."/>
            <person name="Koren S."/>
            <person name="Bechman K.B."/>
            <person name="Herman A."/>
            <person name="Abrahante J.E."/>
            <person name="Garbe J."/>
        </authorList>
    </citation>
    <scope>NUCLEOTIDE SEQUENCE</scope>
    <source>
        <strain evidence="1">Duluth1</strain>
        <tissue evidence="1">Whole animal</tissue>
    </source>
</reference>
<name>A0A9D4I784_DREPO</name>
<comment type="caution">
    <text evidence="1">The sequence shown here is derived from an EMBL/GenBank/DDBJ whole genome shotgun (WGS) entry which is preliminary data.</text>
</comment>
<dbReference type="Proteomes" id="UP000828390">
    <property type="component" value="Unassembled WGS sequence"/>
</dbReference>
<dbReference type="EMBL" id="JAIWYP010000010">
    <property type="protein sequence ID" value="KAH3749783.1"/>
    <property type="molecule type" value="Genomic_DNA"/>
</dbReference>
<accession>A0A9D4I784</accession>
<evidence type="ECO:0000313" key="2">
    <source>
        <dbReference type="Proteomes" id="UP000828390"/>
    </source>
</evidence>
<proteinExistence type="predicted"/>
<protein>
    <submittedName>
        <fullName evidence="1">Uncharacterized protein</fullName>
    </submittedName>
</protein>